<reference evidence="1 2" key="1">
    <citation type="journal article" date="2014" name="Am. J. Bot.">
        <title>Genome assembly and annotation for red clover (Trifolium pratense; Fabaceae).</title>
        <authorList>
            <person name="Istvanek J."/>
            <person name="Jaros M."/>
            <person name="Krenek A."/>
            <person name="Repkova J."/>
        </authorList>
    </citation>
    <scope>NUCLEOTIDE SEQUENCE [LARGE SCALE GENOMIC DNA]</scope>
    <source>
        <strain evidence="2">cv. Tatra</strain>
        <tissue evidence="1">Young leaves</tissue>
    </source>
</reference>
<dbReference type="EMBL" id="ASHM01007734">
    <property type="protein sequence ID" value="PNY15515.1"/>
    <property type="molecule type" value="Genomic_DNA"/>
</dbReference>
<comment type="caution">
    <text evidence="1">The sequence shown here is derived from an EMBL/GenBank/DDBJ whole genome shotgun (WGS) entry which is preliminary data.</text>
</comment>
<dbReference type="AlphaFoldDB" id="A0A2K3PJS6"/>
<organism evidence="1 2">
    <name type="scientific">Trifolium pratense</name>
    <name type="common">Red clover</name>
    <dbReference type="NCBI Taxonomy" id="57577"/>
    <lineage>
        <taxon>Eukaryota</taxon>
        <taxon>Viridiplantae</taxon>
        <taxon>Streptophyta</taxon>
        <taxon>Embryophyta</taxon>
        <taxon>Tracheophyta</taxon>
        <taxon>Spermatophyta</taxon>
        <taxon>Magnoliopsida</taxon>
        <taxon>eudicotyledons</taxon>
        <taxon>Gunneridae</taxon>
        <taxon>Pentapetalae</taxon>
        <taxon>rosids</taxon>
        <taxon>fabids</taxon>
        <taxon>Fabales</taxon>
        <taxon>Fabaceae</taxon>
        <taxon>Papilionoideae</taxon>
        <taxon>50 kb inversion clade</taxon>
        <taxon>NPAAA clade</taxon>
        <taxon>Hologalegina</taxon>
        <taxon>IRL clade</taxon>
        <taxon>Trifolieae</taxon>
        <taxon>Trifolium</taxon>
    </lineage>
</organism>
<name>A0A2K3PJS6_TRIPR</name>
<evidence type="ECO:0000313" key="2">
    <source>
        <dbReference type="Proteomes" id="UP000236291"/>
    </source>
</evidence>
<sequence>MQHMVQQFESMDKVVQQFGGMDKAVQPVVHQFGAYIGVDLWPHTLHMPNKTVISNHMFNNQYFKWTNALLRTEYSARVSNVGNK</sequence>
<gene>
    <name evidence="1" type="ORF">L195_g012212</name>
</gene>
<reference evidence="1 2" key="2">
    <citation type="journal article" date="2017" name="Front. Plant Sci.">
        <title>Gene Classification and Mining of Molecular Markers Useful in Red Clover (Trifolium pratense) Breeding.</title>
        <authorList>
            <person name="Istvanek J."/>
            <person name="Dluhosova J."/>
            <person name="Dluhos P."/>
            <person name="Patkova L."/>
            <person name="Nedelnik J."/>
            <person name="Repkova J."/>
        </authorList>
    </citation>
    <scope>NUCLEOTIDE SEQUENCE [LARGE SCALE GENOMIC DNA]</scope>
    <source>
        <strain evidence="2">cv. Tatra</strain>
        <tissue evidence="1">Young leaves</tissue>
    </source>
</reference>
<proteinExistence type="predicted"/>
<accession>A0A2K3PJS6</accession>
<protein>
    <submittedName>
        <fullName evidence="1">Uncharacterized protein</fullName>
    </submittedName>
</protein>
<dbReference type="Proteomes" id="UP000236291">
    <property type="component" value="Unassembled WGS sequence"/>
</dbReference>
<evidence type="ECO:0000313" key="1">
    <source>
        <dbReference type="EMBL" id="PNY15515.1"/>
    </source>
</evidence>